<evidence type="ECO:0000313" key="4">
    <source>
        <dbReference type="Proteomes" id="UP000434957"/>
    </source>
</evidence>
<dbReference type="Proteomes" id="UP000434957">
    <property type="component" value="Unassembled WGS sequence"/>
</dbReference>
<sequence>MRSTWRHPDWAKRARRARRIGAPNVQRSPATKLATPYRNQPPPIPEKAPEEDFSAARSLQTEDPETMAKLMATTSYRLDIKLTGGDYDEWSERLMTVFIAMGVNEILLGRKHLDERRGDKWVNCSVVRRKKAHNHMVKHVEWSVLQGFRRELRTGNPWVLWDALRERYGEGNGLNPVYLERQLLTRCLDPSERVRKYIDDMMDNPLCAFRERRAHDGRDFCKHLVVERERRVPRDRAQA</sequence>
<feature type="region of interest" description="Disordered" evidence="1">
    <location>
        <begin position="1"/>
        <end position="60"/>
    </location>
</feature>
<evidence type="ECO:0000313" key="3">
    <source>
        <dbReference type="EMBL" id="KAE9294377.1"/>
    </source>
</evidence>
<gene>
    <name evidence="2" type="ORF">PR002_g11532</name>
    <name evidence="3" type="ORF">PR003_g24274</name>
</gene>
<evidence type="ECO:0000313" key="5">
    <source>
        <dbReference type="Proteomes" id="UP000435112"/>
    </source>
</evidence>
<dbReference type="EMBL" id="QXFT01002698">
    <property type="protein sequence ID" value="KAE9294377.1"/>
    <property type="molecule type" value="Genomic_DNA"/>
</dbReference>
<keyword evidence="4" id="KW-1185">Reference proteome</keyword>
<name>A0A6A3LY55_9STRA</name>
<accession>A0A6A3LY55</accession>
<protein>
    <submittedName>
        <fullName evidence="2">Uncharacterized protein</fullName>
    </submittedName>
</protein>
<dbReference type="EMBL" id="QXFU01000694">
    <property type="protein sequence ID" value="KAE9024122.1"/>
    <property type="molecule type" value="Genomic_DNA"/>
</dbReference>
<organism evidence="2 5">
    <name type="scientific">Phytophthora rubi</name>
    <dbReference type="NCBI Taxonomy" id="129364"/>
    <lineage>
        <taxon>Eukaryota</taxon>
        <taxon>Sar</taxon>
        <taxon>Stramenopiles</taxon>
        <taxon>Oomycota</taxon>
        <taxon>Peronosporomycetes</taxon>
        <taxon>Peronosporales</taxon>
        <taxon>Peronosporaceae</taxon>
        <taxon>Phytophthora</taxon>
    </lineage>
</organism>
<feature type="compositionally biased region" description="Basic and acidic residues" evidence="1">
    <location>
        <begin position="1"/>
        <end position="12"/>
    </location>
</feature>
<evidence type="ECO:0000313" key="2">
    <source>
        <dbReference type="EMBL" id="KAE9024122.1"/>
    </source>
</evidence>
<dbReference type="Proteomes" id="UP000435112">
    <property type="component" value="Unassembled WGS sequence"/>
</dbReference>
<evidence type="ECO:0000256" key="1">
    <source>
        <dbReference type="SAM" id="MobiDB-lite"/>
    </source>
</evidence>
<proteinExistence type="predicted"/>
<dbReference type="AlphaFoldDB" id="A0A6A3LY55"/>
<reference evidence="2 5" key="1">
    <citation type="submission" date="2018-09" db="EMBL/GenBank/DDBJ databases">
        <title>Genomic investigation of the strawberry pathogen Phytophthora fragariae indicates pathogenicity is determined by transcriptional variation in three key races.</title>
        <authorList>
            <person name="Adams T.M."/>
            <person name="Armitage A.D."/>
            <person name="Sobczyk M.K."/>
            <person name="Bates H.J."/>
            <person name="Dunwell J.M."/>
            <person name="Nellist C.F."/>
            <person name="Harrison R.J."/>
        </authorList>
    </citation>
    <scope>NUCLEOTIDE SEQUENCE [LARGE SCALE GENOMIC DNA]</scope>
    <source>
        <strain evidence="2 5">SCRP324</strain>
        <strain evidence="3 4">SCRP333</strain>
    </source>
</reference>
<comment type="caution">
    <text evidence="2">The sequence shown here is derived from an EMBL/GenBank/DDBJ whole genome shotgun (WGS) entry which is preliminary data.</text>
</comment>